<dbReference type="InterPro" id="IPR036188">
    <property type="entry name" value="FAD/NAD-bd_sf"/>
</dbReference>
<keyword evidence="5" id="KW-1185">Reference proteome</keyword>
<proteinExistence type="inferred from homology"/>
<dbReference type="InterPro" id="IPR006076">
    <property type="entry name" value="FAD-dep_OxRdtase"/>
</dbReference>
<dbReference type="Gene3D" id="3.50.50.60">
    <property type="entry name" value="FAD/NAD(P)-binding domain"/>
    <property type="match status" value="2"/>
</dbReference>
<dbReference type="Pfam" id="PF01266">
    <property type="entry name" value="DAO"/>
    <property type="match status" value="1"/>
</dbReference>
<keyword evidence="2" id="KW-0560">Oxidoreductase</keyword>
<comment type="caution">
    <text evidence="4">The sequence shown here is derived from an EMBL/GenBank/DDBJ whole genome shotgun (WGS) entry which is preliminary data.</text>
</comment>
<comment type="similarity">
    <text evidence="1">Belongs to the DadA oxidoreductase family.</text>
</comment>
<evidence type="ECO:0000256" key="2">
    <source>
        <dbReference type="ARBA" id="ARBA00023002"/>
    </source>
</evidence>
<dbReference type="PANTHER" id="PTHR13847:SF280">
    <property type="entry name" value="D-AMINO ACID DEHYDROGENASE"/>
    <property type="match status" value="1"/>
</dbReference>
<evidence type="ECO:0000256" key="1">
    <source>
        <dbReference type="ARBA" id="ARBA00009410"/>
    </source>
</evidence>
<dbReference type="SUPFAM" id="SSF51905">
    <property type="entry name" value="FAD/NAD(P)-binding domain"/>
    <property type="match status" value="1"/>
</dbReference>
<dbReference type="RefSeq" id="WP_408131687.1">
    <property type="nucleotide sequence ID" value="NZ_JAQQDH010000020.1"/>
</dbReference>
<dbReference type="EMBL" id="JAQQDH010000020">
    <property type="protein sequence ID" value="MFM0448423.1"/>
    <property type="molecule type" value="Genomic_DNA"/>
</dbReference>
<feature type="domain" description="FAD dependent oxidoreductase" evidence="3">
    <location>
        <begin position="3"/>
        <end position="402"/>
    </location>
</feature>
<dbReference type="NCBIfam" id="NF001933">
    <property type="entry name" value="PRK00711.1"/>
    <property type="match status" value="1"/>
</dbReference>
<evidence type="ECO:0000259" key="3">
    <source>
        <dbReference type="Pfam" id="PF01266"/>
    </source>
</evidence>
<dbReference type="PANTHER" id="PTHR13847">
    <property type="entry name" value="SARCOSINE DEHYDROGENASE-RELATED"/>
    <property type="match status" value="1"/>
</dbReference>
<evidence type="ECO:0000313" key="4">
    <source>
        <dbReference type="EMBL" id="MFM0448423.1"/>
    </source>
</evidence>
<dbReference type="SUPFAM" id="SSF54373">
    <property type="entry name" value="FAD-linked reductases, C-terminal domain"/>
    <property type="match status" value="1"/>
</dbReference>
<name>A0ABW9CA56_9BURK</name>
<gene>
    <name evidence="4" type="ORF">PQR00_33055</name>
</gene>
<organism evidence="4 5">
    <name type="scientific">Paraburkholderia strydomiana</name>
    <dbReference type="NCBI Taxonomy" id="1245417"/>
    <lineage>
        <taxon>Bacteria</taxon>
        <taxon>Pseudomonadati</taxon>
        <taxon>Pseudomonadota</taxon>
        <taxon>Betaproteobacteria</taxon>
        <taxon>Burkholderiales</taxon>
        <taxon>Burkholderiaceae</taxon>
        <taxon>Paraburkholderia</taxon>
    </lineage>
</organism>
<sequence>MHVMVLGGGVTGLATAWYLACDGHEVTVVERNAEVALESSYANGGQLSYSYVAPLAGPGVLSKLPQWLTQPHSPVQFRPRADPDQWRWLLKFVLACTRAQSELATRRLVALSFLSRDLMRDLLNREPTLSFDYAKTGKLVVYRNEDSFASARRLLHFQRSLGCEQHVLTARECTAAEPSLDGLGLNLAGGIFTPSEETADCYKFCVGLAAKLRSKKVRLLLGTEVTSLRADRGRRAHRITVHANGREIAADQVVVCAGAASPDLLRPLGIKIPLYPLKGYSLTAQILARDAAPHMSVTDFDRKIVYARLGDRLRIAGMADIAGRDATPDPSRIESLRSEAARAFPLAGDYARAQAWCGLRPATPTSTPVIGATRFANLWLNLGQGALGFTLALGSGLLISELVTGRRPSVPLDGFAVPS</sequence>
<accession>A0ABW9CA56</accession>
<dbReference type="Proteomes" id="UP001629288">
    <property type="component" value="Unassembled WGS sequence"/>
</dbReference>
<evidence type="ECO:0000313" key="5">
    <source>
        <dbReference type="Proteomes" id="UP001629288"/>
    </source>
</evidence>
<protein>
    <submittedName>
        <fullName evidence="4">D-amino acid dehydrogenase</fullName>
    </submittedName>
</protein>
<reference evidence="4 5" key="1">
    <citation type="journal article" date="2024" name="Chem. Sci.">
        <title>Discovery of megapolipeptins by genome mining of a Burkholderiales bacteria collection.</title>
        <authorList>
            <person name="Paulo B.S."/>
            <person name="Recchia M.J.J."/>
            <person name="Lee S."/>
            <person name="Fergusson C.H."/>
            <person name="Romanowski S.B."/>
            <person name="Hernandez A."/>
            <person name="Krull N."/>
            <person name="Liu D.Y."/>
            <person name="Cavanagh H."/>
            <person name="Bos A."/>
            <person name="Gray C.A."/>
            <person name="Murphy B.T."/>
            <person name="Linington R.G."/>
            <person name="Eustaquio A.S."/>
        </authorList>
    </citation>
    <scope>NUCLEOTIDE SEQUENCE [LARGE SCALE GENOMIC DNA]</scope>
    <source>
        <strain evidence="4 5">RL17-379-BIB-C</strain>
    </source>
</reference>
<dbReference type="Gene3D" id="3.30.9.10">
    <property type="entry name" value="D-Amino Acid Oxidase, subunit A, domain 2"/>
    <property type="match status" value="1"/>
</dbReference>